<dbReference type="KEGG" id="cgo:Corgl_0015"/>
<dbReference type="RefSeq" id="WP_013707888.1">
    <property type="nucleotide sequence ID" value="NC_015389.1"/>
</dbReference>
<name>F2N6U6_CORGP</name>
<keyword evidence="3" id="KW-1185">Reference proteome</keyword>
<evidence type="ECO:0000313" key="2">
    <source>
        <dbReference type="EMBL" id="AEB06145.1"/>
    </source>
</evidence>
<evidence type="ECO:0000256" key="1">
    <source>
        <dbReference type="SAM" id="MobiDB-lite"/>
    </source>
</evidence>
<accession>F2N6U6</accession>
<dbReference type="STRING" id="700015.Corgl_0015"/>
<dbReference type="Proteomes" id="UP000006851">
    <property type="component" value="Chromosome"/>
</dbReference>
<sequence length="145" mass="16407">MEFDIDQELRRDRARMDDLWWQIAGLDAQILGKQMELNKAKSVLRSCQDLYPKCDDLYSHAANVGSMLAQVIGEQRVLTVPGCMAFTVRDHIAEAVAAAARIVSSLEKELSGLEKRKGELSQERDAASRKQDRDIDRKWIPGYGK</sequence>
<organism evidence="2 3">
    <name type="scientific">Coriobacterium glomerans (strain ATCC 49209 / DSM 20642 / JCM 10262 / PW2)</name>
    <dbReference type="NCBI Taxonomy" id="700015"/>
    <lineage>
        <taxon>Bacteria</taxon>
        <taxon>Bacillati</taxon>
        <taxon>Actinomycetota</taxon>
        <taxon>Coriobacteriia</taxon>
        <taxon>Coriobacteriales</taxon>
        <taxon>Coriobacteriaceae</taxon>
        <taxon>Coriobacterium</taxon>
    </lineage>
</organism>
<dbReference type="EMBL" id="CP002628">
    <property type="protein sequence ID" value="AEB06145.1"/>
    <property type="molecule type" value="Genomic_DNA"/>
</dbReference>
<proteinExistence type="predicted"/>
<feature type="region of interest" description="Disordered" evidence="1">
    <location>
        <begin position="113"/>
        <end position="145"/>
    </location>
</feature>
<feature type="compositionally biased region" description="Basic and acidic residues" evidence="1">
    <location>
        <begin position="113"/>
        <end position="139"/>
    </location>
</feature>
<gene>
    <name evidence="2" type="ordered locus">Corgl_0015</name>
</gene>
<dbReference type="HOGENOM" id="CLU_1783611_0_0_11"/>
<evidence type="ECO:0000313" key="3">
    <source>
        <dbReference type="Proteomes" id="UP000006851"/>
    </source>
</evidence>
<dbReference type="OrthoDB" id="4104638at2"/>
<dbReference type="AlphaFoldDB" id="F2N6U6"/>
<protein>
    <submittedName>
        <fullName evidence="2">Uncharacterized protein</fullName>
    </submittedName>
</protein>
<reference evidence="3" key="1">
    <citation type="journal article" date="2013" name="Stand. Genomic Sci.">
        <title>Complete genome sequence of Coriobacterium glomerans type strain (PW2(T)) from the midgut of Pyrrhocoris apterus L. (red soldier bug).</title>
        <authorList>
            <person name="Stackebrandt E."/>
            <person name="Zeytun A."/>
            <person name="Lapidus A."/>
            <person name="Nolan M."/>
            <person name="Lucas S."/>
            <person name="Hammon N."/>
            <person name="Deshpande S."/>
            <person name="Cheng J.F."/>
            <person name="Tapia R."/>
            <person name="Goodwin L.A."/>
            <person name="Pitluck S."/>
            <person name="Liolios K."/>
            <person name="Pagani I."/>
            <person name="Ivanova N."/>
            <person name="Mavromatis K."/>
            <person name="Mikhailova N."/>
            <person name="Huntemann M."/>
            <person name="Pati A."/>
            <person name="Chen A."/>
            <person name="Palaniappan K."/>
            <person name="Chang Y.J."/>
            <person name="Land M."/>
            <person name="Hauser L."/>
            <person name="Rohde M."/>
            <person name="Pukall R."/>
            <person name="Goker M."/>
            <person name="Detter J.C."/>
            <person name="Woyke T."/>
            <person name="Bristow J."/>
            <person name="Eisen J.A."/>
            <person name="Markowitz V."/>
            <person name="Hugenholtz P."/>
            <person name="Kyrpides N.C."/>
            <person name="Klenk H.P."/>
        </authorList>
    </citation>
    <scope>NUCLEOTIDE SEQUENCE</scope>
    <source>
        <strain evidence="3">ATCC 49209 / DSM 20642 / JCM 10262 / PW2</strain>
    </source>
</reference>